<organism evidence="1">
    <name type="scientific">marine metagenome</name>
    <dbReference type="NCBI Taxonomy" id="408172"/>
    <lineage>
        <taxon>unclassified sequences</taxon>
        <taxon>metagenomes</taxon>
        <taxon>ecological metagenomes</taxon>
    </lineage>
</organism>
<proteinExistence type="predicted"/>
<sequence>MLGVVAGRIGAIKALEHLSSVVTHVGGHVLPGFVSVVGVQDVFDEAGNCTDASTDERIRALAGNLMEYTHKYLCPRQCMEAVSREA</sequence>
<dbReference type="AlphaFoldDB" id="A0A382GGH8"/>
<gene>
    <name evidence="1" type="ORF">METZ01_LOCUS227160</name>
</gene>
<name>A0A382GGH8_9ZZZZ</name>
<accession>A0A382GGH8</accession>
<dbReference type="EMBL" id="UINC01055437">
    <property type="protein sequence ID" value="SVB74306.1"/>
    <property type="molecule type" value="Genomic_DNA"/>
</dbReference>
<evidence type="ECO:0000313" key="1">
    <source>
        <dbReference type="EMBL" id="SVB74306.1"/>
    </source>
</evidence>
<dbReference type="Gene3D" id="3.40.50.360">
    <property type="match status" value="1"/>
</dbReference>
<dbReference type="InterPro" id="IPR029039">
    <property type="entry name" value="Flavoprotein-like_sf"/>
</dbReference>
<reference evidence="1" key="1">
    <citation type="submission" date="2018-05" db="EMBL/GenBank/DDBJ databases">
        <authorList>
            <person name="Lanie J.A."/>
            <person name="Ng W.-L."/>
            <person name="Kazmierczak K.M."/>
            <person name="Andrzejewski T.M."/>
            <person name="Davidsen T.M."/>
            <person name="Wayne K.J."/>
            <person name="Tettelin H."/>
            <person name="Glass J.I."/>
            <person name="Rusch D."/>
            <person name="Podicherti R."/>
            <person name="Tsui H.-C.T."/>
            <person name="Winkler M.E."/>
        </authorList>
    </citation>
    <scope>NUCLEOTIDE SEQUENCE</scope>
</reference>
<dbReference type="SUPFAM" id="SSF52218">
    <property type="entry name" value="Flavoproteins"/>
    <property type="match status" value="1"/>
</dbReference>
<protein>
    <submittedName>
        <fullName evidence="1">Uncharacterized protein</fullName>
    </submittedName>
</protein>